<evidence type="ECO:0000313" key="2">
    <source>
        <dbReference type="EMBL" id="CAK0883780.1"/>
    </source>
</evidence>
<gene>
    <name evidence="2" type="ORF">PCOR1329_LOCUS65906</name>
</gene>
<evidence type="ECO:0000256" key="1">
    <source>
        <dbReference type="SAM" id="MobiDB-lite"/>
    </source>
</evidence>
<comment type="caution">
    <text evidence="2">The sequence shown here is derived from an EMBL/GenBank/DDBJ whole genome shotgun (WGS) entry which is preliminary data.</text>
</comment>
<reference evidence="2" key="1">
    <citation type="submission" date="2023-10" db="EMBL/GenBank/DDBJ databases">
        <authorList>
            <person name="Chen Y."/>
            <person name="Shah S."/>
            <person name="Dougan E. K."/>
            <person name="Thang M."/>
            <person name="Chan C."/>
        </authorList>
    </citation>
    <scope>NUCLEOTIDE SEQUENCE [LARGE SCALE GENOMIC DNA]</scope>
</reference>
<proteinExistence type="predicted"/>
<keyword evidence="3" id="KW-1185">Reference proteome</keyword>
<feature type="compositionally biased region" description="Low complexity" evidence="1">
    <location>
        <begin position="164"/>
        <end position="177"/>
    </location>
</feature>
<accession>A0ABN9WEZ2</accession>
<name>A0ABN9WEZ2_9DINO</name>
<organism evidence="2 3">
    <name type="scientific">Prorocentrum cordatum</name>
    <dbReference type="NCBI Taxonomy" id="2364126"/>
    <lineage>
        <taxon>Eukaryota</taxon>
        <taxon>Sar</taxon>
        <taxon>Alveolata</taxon>
        <taxon>Dinophyceae</taxon>
        <taxon>Prorocentrales</taxon>
        <taxon>Prorocentraceae</taxon>
        <taxon>Prorocentrum</taxon>
    </lineage>
</organism>
<protein>
    <submittedName>
        <fullName evidence="2">Uncharacterized protein</fullName>
    </submittedName>
</protein>
<dbReference type="EMBL" id="CAUYUJ010018464">
    <property type="protein sequence ID" value="CAK0883780.1"/>
    <property type="molecule type" value="Genomic_DNA"/>
</dbReference>
<dbReference type="Proteomes" id="UP001189429">
    <property type="component" value="Unassembled WGS sequence"/>
</dbReference>
<evidence type="ECO:0000313" key="3">
    <source>
        <dbReference type="Proteomes" id="UP001189429"/>
    </source>
</evidence>
<sequence length="208" mass="21951">MMGKCFDSAWQILLQWKCSPTNTDAGLAGFFGGFTDGTWGYVVPYHSGSGGSGHFGKVPRFRLDDFSTVQVLNLADQNPALTGFYNGFTDGAFGYVMGYDSGAYHIAVVRFNLADFSTIEVRDFASEVGNKDHMTAGGFVHGDDSYAVTAGGRVICFDAQPAAQAAPPLSPSPTTRPRAARRGRGGPLGPPPSATRICRTFTASGSTG</sequence>
<feature type="region of interest" description="Disordered" evidence="1">
    <location>
        <begin position="164"/>
        <end position="208"/>
    </location>
</feature>